<reference evidence="1" key="1">
    <citation type="submission" date="2019-08" db="EMBL/GenBank/DDBJ databases">
        <authorList>
            <person name="Kucharzyk K."/>
            <person name="Murdoch R.W."/>
            <person name="Higgins S."/>
            <person name="Loffler F."/>
        </authorList>
    </citation>
    <scope>NUCLEOTIDE SEQUENCE</scope>
</reference>
<protein>
    <submittedName>
        <fullName evidence="1">Uncharacterized protein</fullName>
    </submittedName>
</protein>
<dbReference type="EMBL" id="VSSQ01116155">
    <property type="protein sequence ID" value="MPN51245.1"/>
    <property type="molecule type" value="Genomic_DNA"/>
</dbReference>
<accession>A0A645IIX7</accession>
<organism evidence="1">
    <name type="scientific">bioreactor metagenome</name>
    <dbReference type="NCBI Taxonomy" id="1076179"/>
    <lineage>
        <taxon>unclassified sequences</taxon>
        <taxon>metagenomes</taxon>
        <taxon>ecological metagenomes</taxon>
    </lineage>
</organism>
<evidence type="ECO:0000313" key="1">
    <source>
        <dbReference type="EMBL" id="MPN51245.1"/>
    </source>
</evidence>
<name>A0A645IIX7_9ZZZZ</name>
<proteinExistence type="predicted"/>
<dbReference type="AlphaFoldDB" id="A0A645IIX7"/>
<sequence length="73" mass="7926">MARRDFHRRLVGFHGDQALLCPDGVAGLHQHFDHAHFVEVADVGDLDVDHCHVRCPFTAGCGDSPPAPGPGMR</sequence>
<gene>
    <name evidence="1" type="ORF">SDC9_198887</name>
</gene>
<comment type="caution">
    <text evidence="1">The sequence shown here is derived from an EMBL/GenBank/DDBJ whole genome shotgun (WGS) entry which is preliminary data.</text>
</comment>